<dbReference type="AlphaFoldDB" id="A0A9X2VQX3"/>
<dbReference type="InterPro" id="IPR027383">
    <property type="entry name" value="Znf_put"/>
</dbReference>
<evidence type="ECO:0000256" key="3">
    <source>
        <dbReference type="SAM" id="Phobius"/>
    </source>
</evidence>
<feature type="domain" description="Putative zinc-finger" evidence="4">
    <location>
        <begin position="11"/>
        <end position="37"/>
    </location>
</feature>
<dbReference type="Pfam" id="PF13490">
    <property type="entry name" value="zf-HC2"/>
    <property type="match status" value="1"/>
</dbReference>
<feature type="transmembrane region" description="Helical" evidence="3">
    <location>
        <begin position="90"/>
        <end position="110"/>
    </location>
</feature>
<protein>
    <submittedName>
        <fullName evidence="5">Zf-HC2 domain-containing protein</fullName>
    </submittedName>
</protein>
<keyword evidence="3" id="KW-0472">Membrane</keyword>
<evidence type="ECO:0000256" key="1">
    <source>
        <dbReference type="ARBA" id="ARBA00023015"/>
    </source>
</evidence>
<dbReference type="InterPro" id="IPR041916">
    <property type="entry name" value="Anti_sigma_zinc_sf"/>
</dbReference>
<proteinExistence type="predicted"/>
<keyword evidence="1" id="KW-0805">Transcription regulation</keyword>
<evidence type="ECO:0000259" key="4">
    <source>
        <dbReference type="Pfam" id="PF13490"/>
    </source>
</evidence>
<reference evidence="5" key="1">
    <citation type="submission" date="2022-08" db="EMBL/GenBank/DDBJ databases">
        <authorList>
            <person name="Tistechok S."/>
            <person name="Samborskyy M."/>
            <person name="Roman I."/>
        </authorList>
    </citation>
    <scope>NUCLEOTIDE SEQUENCE</scope>
    <source>
        <strain evidence="5">DSM 103496</strain>
    </source>
</reference>
<comment type="caution">
    <text evidence="5">The sequence shown here is derived from an EMBL/GenBank/DDBJ whole genome shotgun (WGS) entry which is preliminary data.</text>
</comment>
<dbReference type="Gene3D" id="1.10.10.1320">
    <property type="entry name" value="Anti-sigma factor, zinc-finger domain"/>
    <property type="match status" value="1"/>
</dbReference>
<organism evidence="5 6">
    <name type="scientific">Umezawaea endophytica</name>
    <dbReference type="NCBI Taxonomy" id="1654476"/>
    <lineage>
        <taxon>Bacteria</taxon>
        <taxon>Bacillati</taxon>
        <taxon>Actinomycetota</taxon>
        <taxon>Actinomycetes</taxon>
        <taxon>Pseudonocardiales</taxon>
        <taxon>Pseudonocardiaceae</taxon>
        <taxon>Umezawaea</taxon>
    </lineage>
</organism>
<keyword evidence="2" id="KW-0804">Transcription</keyword>
<keyword evidence="3" id="KW-1133">Transmembrane helix</keyword>
<evidence type="ECO:0000313" key="5">
    <source>
        <dbReference type="EMBL" id="MCS7481085.1"/>
    </source>
</evidence>
<evidence type="ECO:0000313" key="6">
    <source>
        <dbReference type="Proteomes" id="UP001141259"/>
    </source>
</evidence>
<accession>A0A9X2VQX3</accession>
<gene>
    <name evidence="5" type="ORF">NZH93_29880</name>
</gene>
<sequence length="246" mass="25790">MTALPDHIDVAAYVLGVLDEDEVDAFENHLAQCRKCALDLKDFAVLPDLLDEADQAGLLRGTAGERPDGRSVRAMLDSVSIDRGRKRRNYALAAAAVAVLLMGGTAAATVKLTSGTTSTVAQTAPNTGTPPKQSNVANNETDVFQELSRSDPKTGLSAKIHARPEAWGTSIEFEVEGAKGPGRCDLVALTRDGGTMPVTSWLVGAPALNGDKPAVELNGGVGMRWNEIAAFVVKDASGATLLHMPT</sequence>
<keyword evidence="6" id="KW-1185">Reference proteome</keyword>
<dbReference type="Proteomes" id="UP001141259">
    <property type="component" value="Unassembled WGS sequence"/>
</dbReference>
<evidence type="ECO:0000256" key="2">
    <source>
        <dbReference type="ARBA" id="ARBA00023163"/>
    </source>
</evidence>
<keyword evidence="3" id="KW-0812">Transmembrane</keyword>
<dbReference type="EMBL" id="JANYMP010000016">
    <property type="protein sequence ID" value="MCS7481085.1"/>
    <property type="molecule type" value="Genomic_DNA"/>
</dbReference>
<dbReference type="RefSeq" id="WP_259626574.1">
    <property type="nucleotide sequence ID" value="NZ_JANYMP010000016.1"/>
</dbReference>
<name>A0A9X2VQX3_9PSEU</name>